<reference evidence="10 11" key="1">
    <citation type="journal article" date="2024" name="J Genomics">
        <title>Draft genome sequencing and assembly of Favolaschia claudopus CIRM-BRFM 2984 isolated from oak limbs.</title>
        <authorList>
            <person name="Navarro D."/>
            <person name="Drula E."/>
            <person name="Chaduli D."/>
            <person name="Cazenave R."/>
            <person name="Ahrendt S."/>
            <person name="Wang J."/>
            <person name="Lipzen A."/>
            <person name="Daum C."/>
            <person name="Barry K."/>
            <person name="Grigoriev I.V."/>
            <person name="Favel A."/>
            <person name="Rosso M.N."/>
            <person name="Martin F."/>
        </authorList>
    </citation>
    <scope>NUCLEOTIDE SEQUENCE [LARGE SCALE GENOMIC DNA]</scope>
    <source>
        <strain evidence="10 11">CIRM-BRFM 2984</strain>
    </source>
</reference>
<evidence type="ECO:0000256" key="7">
    <source>
        <dbReference type="ARBA" id="ARBA00022801"/>
    </source>
</evidence>
<evidence type="ECO:0000256" key="3">
    <source>
        <dbReference type="ARBA" id="ARBA00012180"/>
    </source>
</evidence>
<keyword evidence="6" id="KW-0255">Endonuclease</keyword>
<feature type="compositionally biased region" description="Polar residues" evidence="8">
    <location>
        <begin position="210"/>
        <end position="235"/>
    </location>
</feature>
<feature type="region of interest" description="Disordered" evidence="8">
    <location>
        <begin position="184"/>
        <end position="265"/>
    </location>
</feature>
<dbReference type="GO" id="GO:0046872">
    <property type="term" value="F:metal ion binding"/>
    <property type="evidence" value="ECO:0007669"/>
    <property type="project" value="UniProtKB-KW"/>
</dbReference>
<dbReference type="Pfam" id="PF00075">
    <property type="entry name" value="RNase_H"/>
    <property type="match status" value="1"/>
</dbReference>
<organism evidence="10 11">
    <name type="scientific">Favolaschia claudopus</name>
    <dbReference type="NCBI Taxonomy" id="2862362"/>
    <lineage>
        <taxon>Eukaryota</taxon>
        <taxon>Fungi</taxon>
        <taxon>Dikarya</taxon>
        <taxon>Basidiomycota</taxon>
        <taxon>Agaricomycotina</taxon>
        <taxon>Agaricomycetes</taxon>
        <taxon>Agaricomycetidae</taxon>
        <taxon>Agaricales</taxon>
        <taxon>Marasmiineae</taxon>
        <taxon>Mycenaceae</taxon>
        <taxon>Favolaschia</taxon>
    </lineage>
</organism>
<dbReference type="PANTHER" id="PTHR10642:SF26">
    <property type="entry name" value="RIBONUCLEASE H1"/>
    <property type="match status" value="1"/>
</dbReference>
<dbReference type="GO" id="GO:0004523">
    <property type="term" value="F:RNA-DNA hybrid ribonuclease activity"/>
    <property type="evidence" value="ECO:0007669"/>
    <property type="project" value="UniProtKB-EC"/>
</dbReference>
<dbReference type="EC" id="3.1.26.4" evidence="3"/>
<evidence type="ECO:0000256" key="5">
    <source>
        <dbReference type="ARBA" id="ARBA00022723"/>
    </source>
</evidence>
<comment type="similarity">
    <text evidence="2">Belongs to the RNase H family.</text>
</comment>
<dbReference type="InterPro" id="IPR002156">
    <property type="entry name" value="RNaseH_domain"/>
</dbReference>
<keyword evidence="4" id="KW-0540">Nuclease</keyword>
<protein>
    <recommendedName>
        <fullName evidence="3">ribonuclease H</fullName>
        <ecNumber evidence="3">3.1.26.4</ecNumber>
    </recommendedName>
</protein>
<feature type="domain" description="RNase H type-1" evidence="9">
    <location>
        <begin position="7"/>
        <end position="157"/>
    </location>
</feature>
<dbReference type="Gene3D" id="3.30.420.10">
    <property type="entry name" value="Ribonuclease H-like superfamily/Ribonuclease H"/>
    <property type="match status" value="1"/>
</dbReference>
<keyword evidence="11" id="KW-1185">Reference proteome</keyword>
<keyword evidence="5" id="KW-0479">Metal-binding</keyword>
<dbReference type="CDD" id="cd09280">
    <property type="entry name" value="RNase_HI_eukaryote_like"/>
    <property type="match status" value="1"/>
</dbReference>
<proteinExistence type="inferred from homology"/>
<evidence type="ECO:0000256" key="1">
    <source>
        <dbReference type="ARBA" id="ARBA00000077"/>
    </source>
</evidence>
<dbReference type="InterPro" id="IPR012337">
    <property type="entry name" value="RNaseH-like_sf"/>
</dbReference>
<evidence type="ECO:0000256" key="2">
    <source>
        <dbReference type="ARBA" id="ARBA00005300"/>
    </source>
</evidence>
<dbReference type="PANTHER" id="PTHR10642">
    <property type="entry name" value="RIBONUCLEASE H1"/>
    <property type="match status" value="1"/>
</dbReference>
<name>A0AAW0EGL6_9AGAR</name>
<sequence length="282" mass="30595">MSPVLDESEWDVVYSDGACKGNGQVGSVAGVGVWWGHDDPRNVAERCPGDQTNNRAELIAIVRVLETTPHSKKPLLIKTDSKYSIQCFEDWLPGWIRNGWRTSNNEPVKNVGVIKYLAALLDTRARRGQKVRLQYVKGHVGITGNEGADRQANLGAQDPPMKERDWAKLEVELRKCLENELRTADDKPDTVLPEVGSGEGTESPAKVRKITSTSKPTSSNSVVQPLKPSSRSAPQMSAVPVSPPPGVVHSPRSAAPPPTAADLDDYANCLLDDDDLAADLSD</sequence>
<dbReference type="AlphaFoldDB" id="A0AAW0EGL6"/>
<keyword evidence="7" id="KW-0378">Hydrolase</keyword>
<evidence type="ECO:0000256" key="4">
    <source>
        <dbReference type="ARBA" id="ARBA00022722"/>
    </source>
</evidence>
<evidence type="ECO:0000313" key="10">
    <source>
        <dbReference type="EMBL" id="KAK7063903.1"/>
    </source>
</evidence>
<dbReference type="Proteomes" id="UP001362999">
    <property type="component" value="Unassembled WGS sequence"/>
</dbReference>
<dbReference type="InterPro" id="IPR036397">
    <property type="entry name" value="RNaseH_sf"/>
</dbReference>
<accession>A0AAW0EGL6</accession>
<gene>
    <name evidence="10" type="ORF">R3P38DRAFT_2675228</name>
</gene>
<evidence type="ECO:0000256" key="8">
    <source>
        <dbReference type="SAM" id="MobiDB-lite"/>
    </source>
</evidence>
<dbReference type="EMBL" id="JAWWNJ010000001">
    <property type="protein sequence ID" value="KAK7063903.1"/>
    <property type="molecule type" value="Genomic_DNA"/>
</dbReference>
<dbReference type="GO" id="GO:0043137">
    <property type="term" value="P:DNA replication, removal of RNA primer"/>
    <property type="evidence" value="ECO:0007669"/>
    <property type="project" value="TreeGrafter"/>
</dbReference>
<evidence type="ECO:0000313" key="11">
    <source>
        <dbReference type="Proteomes" id="UP001362999"/>
    </source>
</evidence>
<dbReference type="PROSITE" id="PS50879">
    <property type="entry name" value="RNASE_H_1"/>
    <property type="match status" value="1"/>
</dbReference>
<evidence type="ECO:0000259" key="9">
    <source>
        <dbReference type="PROSITE" id="PS50879"/>
    </source>
</evidence>
<dbReference type="GO" id="GO:0003676">
    <property type="term" value="F:nucleic acid binding"/>
    <property type="evidence" value="ECO:0007669"/>
    <property type="project" value="InterPro"/>
</dbReference>
<dbReference type="InterPro" id="IPR050092">
    <property type="entry name" value="RNase_H"/>
</dbReference>
<comment type="caution">
    <text evidence="10">The sequence shown here is derived from an EMBL/GenBank/DDBJ whole genome shotgun (WGS) entry which is preliminary data.</text>
</comment>
<dbReference type="SUPFAM" id="SSF53098">
    <property type="entry name" value="Ribonuclease H-like"/>
    <property type="match status" value="1"/>
</dbReference>
<comment type="catalytic activity">
    <reaction evidence="1">
        <text>Endonucleolytic cleavage to 5'-phosphomonoester.</text>
        <dbReference type="EC" id="3.1.26.4"/>
    </reaction>
</comment>
<evidence type="ECO:0000256" key="6">
    <source>
        <dbReference type="ARBA" id="ARBA00022759"/>
    </source>
</evidence>